<name>A0A1J5S3W1_9ZZZZ</name>
<evidence type="ECO:0000313" key="2">
    <source>
        <dbReference type="EMBL" id="OIR02794.1"/>
    </source>
</evidence>
<dbReference type="EMBL" id="MLJW01000072">
    <property type="protein sequence ID" value="OIR02794.1"/>
    <property type="molecule type" value="Genomic_DNA"/>
</dbReference>
<evidence type="ECO:0000256" key="1">
    <source>
        <dbReference type="SAM" id="MobiDB-lite"/>
    </source>
</evidence>
<sequence length="154" mass="15836">MTPTRAMTKKPATVAAKAATPVRAAAARKRAAGQSTPVVKSSPAEKALAAKDKVSAHLAKTPPTQTAGQAKTAADTAAKPAKQKLVRDSFTIPRAEYAVLGALKERSVRLAKPAKKSEVLRAAIKLLSAQTDAALLAALAAVAPIKTGRPKKAK</sequence>
<dbReference type="AlphaFoldDB" id="A0A1J5S3W1"/>
<gene>
    <name evidence="2" type="ORF">GALL_152490</name>
</gene>
<feature type="region of interest" description="Disordered" evidence="1">
    <location>
        <begin position="1"/>
        <end position="80"/>
    </location>
</feature>
<comment type="caution">
    <text evidence="2">The sequence shown here is derived from an EMBL/GenBank/DDBJ whole genome shotgun (WGS) entry which is preliminary data.</text>
</comment>
<organism evidence="2">
    <name type="scientific">mine drainage metagenome</name>
    <dbReference type="NCBI Taxonomy" id="410659"/>
    <lineage>
        <taxon>unclassified sequences</taxon>
        <taxon>metagenomes</taxon>
        <taxon>ecological metagenomes</taxon>
    </lineage>
</organism>
<reference evidence="2" key="1">
    <citation type="submission" date="2016-10" db="EMBL/GenBank/DDBJ databases">
        <title>Sequence of Gallionella enrichment culture.</title>
        <authorList>
            <person name="Poehlein A."/>
            <person name="Muehling M."/>
            <person name="Daniel R."/>
        </authorList>
    </citation>
    <scope>NUCLEOTIDE SEQUENCE</scope>
</reference>
<proteinExistence type="predicted"/>
<protein>
    <submittedName>
        <fullName evidence="2">Uncharacterized protein</fullName>
    </submittedName>
</protein>
<accession>A0A1J5S3W1</accession>
<feature type="compositionally biased region" description="Low complexity" evidence="1">
    <location>
        <begin position="9"/>
        <end position="25"/>
    </location>
</feature>
<feature type="compositionally biased region" description="Low complexity" evidence="1">
    <location>
        <begin position="61"/>
        <end position="80"/>
    </location>
</feature>